<feature type="compositionally biased region" description="Low complexity" evidence="1">
    <location>
        <begin position="373"/>
        <end position="396"/>
    </location>
</feature>
<comment type="caution">
    <text evidence="2">The sequence shown here is derived from an EMBL/GenBank/DDBJ whole genome shotgun (WGS) entry which is preliminary data.</text>
</comment>
<feature type="region of interest" description="Disordered" evidence="1">
    <location>
        <begin position="616"/>
        <end position="644"/>
    </location>
</feature>
<evidence type="ECO:0000313" key="2">
    <source>
        <dbReference type="EMBL" id="KAH7041066.1"/>
    </source>
</evidence>
<feature type="compositionally biased region" description="Low complexity" evidence="1">
    <location>
        <begin position="275"/>
        <end position="285"/>
    </location>
</feature>
<dbReference type="OrthoDB" id="5418627at2759"/>
<evidence type="ECO:0000256" key="1">
    <source>
        <dbReference type="SAM" id="MobiDB-lite"/>
    </source>
</evidence>
<proteinExistence type="predicted"/>
<dbReference type="GeneID" id="70185835"/>
<sequence>MAADTDNVSALVAQLLDKLASLDNQVQLYRQDMAHEFQRHSRELLEDVPRDVAAQVEQAVADSLHNYPVLNPGFSDLASSIQADQLADPLERIELDKRARAGSRSPPPNLPHTSGVPPEQSGNGPRSPHEREREFHGLFTPSYLPLLEAAPRPGPERRSVMFNASTNTSTSPRTSSSSTSPLPRKQRDHINDEPNSFKDSSAPSSSSLATVSTLRPHPSRRYTEETLSSVTSDDSASRSRPRSALRRSSSSSTKTQSPRRVRFEVEGTEVLPTMSPMLSPRLSDLPPSPLNSADNILGPFEEDPSLQGTLASDYNDDDPVTELLGSSPPRPKKVSSTDRLKALARNSTEDTSKWTVVGDMQGSDDDEDELVMGGRSARQRGALAQAAAPAQPAQPAVTHDSVAHRINDARLPSQLSAGLPVVQEHDETSNAEEEGYDSSESDELMMPARRSKSSPQPEASSAVVGASAQTVPNALNASMTETSRLERASHPTPGVDEEDLFDFDDENQASPKPSDKKTPTKYIEEEEEEENPEAASPTVTPLRRAAAPASLPSASRNVNISKPPPPPKSPTSAMASALMGTSMGSYKGRPIILGSVKNEQLHEQVSRMGNFASFVGSVDGRTGVDEKGSYRPEGMSFTGTPKSLSERMLKEELEEEEAARRGGSTTS</sequence>
<feature type="region of interest" description="Disordered" evidence="1">
    <location>
        <begin position="99"/>
        <end position="575"/>
    </location>
</feature>
<feature type="compositionally biased region" description="Low complexity" evidence="1">
    <location>
        <begin position="165"/>
        <end position="180"/>
    </location>
</feature>
<dbReference type="RefSeq" id="XP_046019121.1">
    <property type="nucleotide sequence ID" value="XM_046156289.1"/>
</dbReference>
<dbReference type="AlphaFoldDB" id="A0A9P9BUK3"/>
<feature type="compositionally biased region" description="Low complexity" evidence="1">
    <location>
        <begin position="200"/>
        <end position="214"/>
    </location>
</feature>
<keyword evidence="3" id="KW-1185">Reference proteome</keyword>
<feature type="compositionally biased region" description="Low complexity" evidence="1">
    <location>
        <begin position="541"/>
        <end position="556"/>
    </location>
</feature>
<feature type="compositionally biased region" description="Acidic residues" evidence="1">
    <location>
        <begin position="429"/>
        <end position="443"/>
    </location>
</feature>
<feature type="compositionally biased region" description="Basic and acidic residues" evidence="1">
    <location>
        <begin position="335"/>
        <end position="352"/>
    </location>
</feature>
<evidence type="ECO:0000313" key="3">
    <source>
        <dbReference type="Proteomes" id="UP000756346"/>
    </source>
</evidence>
<feature type="compositionally biased region" description="Acidic residues" evidence="1">
    <location>
        <begin position="495"/>
        <end position="507"/>
    </location>
</feature>
<feature type="compositionally biased region" description="Low complexity" evidence="1">
    <location>
        <begin position="246"/>
        <end position="258"/>
    </location>
</feature>
<feature type="compositionally biased region" description="Basic and acidic residues" evidence="1">
    <location>
        <begin position="127"/>
        <end position="136"/>
    </location>
</feature>
<protein>
    <submittedName>
        <fullName evidence="2">Uncharacterized protein</fullName>
    </submittedName>
</protein>
<feature type="compositionally biased region" description="Polar residues" evidence="1">
    <location>
        <begin position="467"/>
        <end position="482"/>
    </location>
</feature>
<reference evidence="2" key="1">
    <citation type="journal article" date="2021" name="Nat. Commun.">
        <title>Genetic determinants of endophytism in the Arabidopsis root mycobiome.</title>
        <authorList>
            <person name="Mesny F."/>
            <person name="Miyauchi S."/>
            <person name="Thiergart T."/>
            <person name="Pickel B."/>
            <person name="Atanasova L."/>
            <person name="Karlsson M."/>
            <person name="Huettel B."/>
            <person name="Barry K.W."/>
            <person name="Haridas S."/>
            <person name="Chen C."/>
            <person name="Bauer D."/>
            <person name="Andreopoulos W."/>
            <person name="Pangilinan J."/>
            <person name="LaButti K."/>
            <person name="Riley R."/>
            <person name="Lipzen A."/>
            <person name="Clum A."/>
            <person name="Drula E."/>
            <person name="Henrissat B."/>
            <person name="Kohler A."/>
            <person name="Grigoriev I.V."/>
            <person name="Martin F.M."/>
            <person name="Hacquard S."/>
        </authorList>
    </citation>
    <scope>NUCLEOTIDE SEQUENCE</scope>
    <source>
        <strain evidence="2">MPI-CAGE-CH-0230</strain>
    </source>
</reference>
<name>A0A9P9BUK3_9PEZI</name>
<organism evidence="2 3">
    <name type="scientific">Microdochium trichocladiopsis</name>
    <dbReference type="NCBI Taxonomy" id="1682393"/>
    <lineage>
        <taxon>Eukaryota</taxon>
        <taxon>Fungi</taxon>
        <taxon>Dikarya</taxon>
        <taxon>Ascomycota</taxon>
        <taxon>Pezizomycotina</taxon>
        <taxon>Sordariomycetes</taxon>
        <taxon>Xylariomycetidae</taxon>
        <taxon>Xylariales</taxon>
        <taxon>Microdochiaceae</taxon>
        <taxon>Microdochium</taxon>
    </lineage>
</organism>
<gene>
    <name evidence="2" type="ORF">B0I36DRAFT_344703</name>
</gene>
<dbReference type="EMBL" id="JAGTJQ010000001">
    <property type="protein sequence ID" value="KAH7041066.1"/>
    <property type="molecule type" value="Genomic_DNA"/>
</dbReference>
<accession>A0A9P9BUK3</accession>
<dbReference type="Proteomes" id="UP000756346">
    <property type="component" value="Unassembled WGS sequence"/>
</dbReference>